<protein>
    <recommendedName>
        <fullName evidence="3">Cytochrome P450</fullName>
    </recommendedName>
</protein>
<reference evidence="1 2" key="1">
    <citation type="journal article" date="2023" name="Sci. Data">
        <title>Genome assembly of the Korean intertidal mud-creeper Batillaria attramentaria.</title>
        <authorList>
            <person name="Patra A.K."/>
            <person name="Ho P.T."/>
            <person name="Jun S."/>
            <person name="Lee S.J."/>
            <person name="Kim Y."/>
            <person name="Won Y.J."/>
        </authorList>
    </citation>
    <scope>NUCLEOTIDE SEQUENCE [LARGE SCALE GENOMIC DNA]</scope>
    <source>
        <strain evidence="1">Wonlab-2016</strain>
    </source>
</reference>
<accession>A0ABD0LCI0</accession>
<gene>
    <name evidence="1" type="ORF">BaRGS_00011576</name>
</gene>
<organism evidence="1 2">
    <name type="scientific">Batillaria attramentaria</name>
    <dbReference type="NCBI Taxonomy" id="370345"/>
    <lineage>
        <taxon>Eukaryota</taxon>
        <taxon>Metazoa</taxon>
        <taxon>Spiralia</taxon>
        <taxon>Lophotrochozoa</taxon>
        <taxon>Mollusca</taxon>
        <taxon>Gastropoda</taxon>
        <taxon>Caenogastropoda</taxon>
        <taxon>Sorbeoconcha</taxon>
        <taxon>Cerithioidea</taxon>
        <taxon>Batillariidae</taxon>
        <taxon>Batillaria</taxon>
    </lineage>
</organism>
<proteinExistence type="predicted"/>
<dbReference type="AlphaFoldDB" id="A0ABD0LCI0"/>
<comment type="caution">
    <text evidence="1">The sequence shown here is derived from an EMBL/GenBank/DDBJ whole genome shotgun (WGS) entry which is preliminary data.</text>
</comment>
<evidence type="ECO:0000313" key="1">
    <source>
        <dbReference type="EMBL" id="KAK7497282.1"/>
    </source>
</evidence>
<evidence type="ECO:0008006" key="3">
    <source>
        <dbReference type="Google" id="ProtNLM"/>
    </source>
</evidence>
<name>A0ABD0LCI0_9CAEN</name>
<evidence type="ECO:0000313" key="2">
    <source>
        <dbReference type="Proteomes" id="UP001519460"/>
    </source>
</evidence>
<dbReference type="EMBL" id="JACVVK020000060">
    <property type="protein sequence ID" value="KAK7497282.1"/>
    <property type="molecule type" value="Genomic_DNA"/>
</dbReference>
<dbReference type="Proteomes" id="UP001519460">
    <property type="component" value="Unassembled WGS sequence"/>
</dbReference>
<sequence>MDGRFKCNDFSKRSFKSAGVQAGNTKLPVYAIPFRPLEALKFTSLSRLIGAMGVAGRLCPGRRVENSLVECFTHRTLCGLGSRHLLWGMSVSVKVASP</sequence>
<keyword evidence="2" id="KW-1185">Reference proteome</keyword>